<evidence type="ECO:0000313" key="5">
    <source>
        <dbReference type="EMBL" id="KAB8076790.1"/>
    </source>
</evidence>
<evidence type="ECO:0000256" key="2">
    <source>
        <dbReference type="ARBA" id="ARBA00022898"/>
    </source>
</evidence>
<dbReference type="PANTHER" id="PTHR43713:SF3">
    <property type="entry name" value="GLUTAMATE-1-SEMIALDEHYDE 2,1-AMINOMUTASE 1, CHLOROPLASTIC-RELATED"/>
    <property type="match status" value="1"/>
</dbReference>
<gene>
    <name evidence="5" type="ORF">BDV29DRAFT_169473</name>
</gene>
<sequence>MSAPSRDLKSSASLEATERLVEEAKRLLISAERIYVEQNQRSKKQHILASESLPGGNTRSVLYTDPFPICMEKGEANKLVDVDGHEYLDLVGEMTAGLYGHSNPIIRDAIIRTVSEAGLNLGATTVAESQFAEQIRQRFPSIEQLRFCNSGTEANLYALSIARRATGLSKVIVFNGGYHGGILSFAHGVAENNVDRGDWIVGKYNDVEGVQTLISKYKGFAAAVLVEGMQGAGGCIPGTAEFLHAIQAATRENEMIFILDEVMTSRLAPGGLQSRVLSPCDSTPLKPDITTLGKWIAGGMAIGVFGGRRDLLSLYDPRAVMDASGKRIQMSHSGTFNNNTLAMNVGLVALSTVYTAEACTALNNLGDWFRQGLQARCRGTRMSVTGIGAVCNVHFTPDVKTTGVTHVGDLEVETNGGEAMLKDLFWYYAVRNGYWISRRGMLSLILGITRAELQGFLDMVEDFVKEHHAFFRC</sequence>
<dbReference type="GO" id="GO:0030170">
    <property type="term" value="F:pyridoxal phosphate binding"/>
    <property type="evidence" value="ECO:0007669"/>
    <property type="project" value="InterPro"/>
</dbReference>
<name>A0A5N5XC86_9EURO</name>
<dbReference type="InterPro" id="IPR015422">
    <property type="entry name" value="PyrdxlP-dep_Trfase_small"/>
</dbReference>
<keyword evidence="4" id="KW-0175">Coiled coil</keyword>
<protein>
    <submittedName>
        <fullName evidence="5">Pyridoxal phosphate-dependent transferase</fullName>
    </submittedName>
</protein>
<accession>A0A5N5XC86</accession>
<evidence type="ECO:0000256" key="4">
    <source>
        <dbReference type="SAM" id="Coils"/>
    </source>
</evidence>
<dbReference type="PANTHER" id="PTHR43713">
    <property type="entry name" value="GLUTAMATE-1-SEMIALDEHYDE 2,1-AMINOMUTASE"/>
    <property type="match status" value="1"/>
</dbReference>
<dbReference type="AlphaFoldDB" id="A0A5N5XC86"/>
<dbReference type="EMBL" id="ML732176">
    <property type="protein sequence ID" value="KAB8076790.1"/>
    <property type="molecule type" value="Genomic_DNA"/>
</dbReference>
<organism evidence="5 6">
    <name type="scientific">Aspergillus leporis</name>
    <dbReference type="NCBI Taxonomy" id="41062"/>
    <lineage>
        <taxon>Eukaryota</taxon>
        <taxon>Fungi</taxon>
        <taxon>Dikarya</taxon>
        <taxon>Ascomycota</taxon>
        <taxon>Pezizomycotina</taxon>
        <taxon>Eurotiomycetes</taxon>
        <taxon>Eurotiomycetidae</taxon>
        <taxon>Eurotiales</taxon>
        <taxon>Aspergillaceae</taxon>
        <taxon>Aspergillus</taxon>
        <taxon>Aspergillus subgen. Circumdati</taxon>
    </lineage>
</organism>
<evidence type="ECO:0000256" key="1">
    <source>
        <dbReference type="ARBA" id="ARBA00001933"/>
    </source>
</evidence>
<comment type="similarity">
    <text evidence="3">Belongs to the class-III pyridoxal-phosphate-dependent aminotransferase family.</text>
</comment>
<comment type="cofactor">
    <cofactor evidence="1">
        <name>pyridoxal 5'-phosphate</name>
        <dbReference type="ChEBI" id="CHEBI:597326"/>
    </cofactor>
</comment>
<dbReference type="Gene3D" id="3.40.640.10">
    <property type="entry name" value="Type I PLP-dependent aspartate aminotransferase-like (Major domain)"/>
    <property type="match status" value="1"/>
</dbReference>
<feature type="coiled-coil region" evidence="4">
    <location>
        <begin position="14"/>
        <end position="41"/>
    </location>
</feature>
<dbReference type="Proteomes" id="UP000326565">
    <property type="component" value="Unassembled WGS sequence"/>
</dbReference>
<proteinExistence type="inferred from homology"/>
<dbReference type="InterPro" id="IPR005814">
    <property type="entry name" value="Aminotrans_3"/>
</dbReference>
<dbReference type="SUPFAM" id="SSF53383">
    <property type="entry name" value="PLP-dependent transferases"/>
    <property type="match status" value="1"/>
</dbReference>
<reference evidence="5 6" key="1">
    <citation type="submission" date="2019-04" db="EMBL/GenBank/DDBJ databases">
        <title>Friends and foes A comparative genomics study of 23 Aspergillus species from section Flavi.</title>
        <authorList>
            <consortium name="DOE Joint Genome Institute"/>
            <person name="Kjaerbolling I."/>
            <person name="Vesth T."/>
            <person name="Frisvad J.C."/>
            <person name="Nybo J.L."/>
            <person name="Theobald S."/>
            <person name="Kildgaard S."/>
            <person name="Isbrandt T."/>
            <person name="Kuo A."/>
            <person name="Sato A."/>
            <person name="Lyhne E.K."/>
            <person name="Kogle M.E."/>
            <person name="Wiebenga A."/>
            <person name="Kun R.S."/>
            <person name="Lubbers R.J."/>
            <person name="Makela M.R."/>
            <person name="Barry K."/>
            <person name="Chovatia M."/>
            <person name="Clum A."/>
            <person name="Daum C."/>
            <person name="Haridas S."/>
            <person name="He G."/>
            <person name="LaButti K."/>
            <person name="Lipzen A."/>
            <person name="Mondo S."/>
            <person name="Riley R."/>
            <person name="Salamov A."/>
            <person name="Simmons B.A."/>
            <person name="Magnuson J.K."/>
            <person name="Henrissat B."/>
            <person name="Mortensen U.H."/>
            <person name="Larsen T.O."/>
            <person name="Devries R.P."/>
            <person name="Grigoriev I.V."/>
            <person name="Machida M."/>
            <person name="Baker S.E."/>
            <person name="Andersen M.R."/>
        </authorList>
    </citation>
    <scope>NUCLEOTIDE SEQUENCE [LARGE SCALE GENOMIC DNA]</scope>
    <source>
        <strain evidence="5 6">CBS 151.66</strain>
    </source>
</reference>
<dbReference type="InterPro" id="IPR015421">
    <property type="entry name" value="PyrdxlP-dep_Trfase_major"/>
</dbReference>
<dbReference type="GO" id="GO:0008483">
    <property type="term" value="F:transaminase activity"/>
    <property type="evidence" value="ECO:0007669"/>
    <property type="project" value="InterPro"/>
</dbReference>
<evidence type="ECO:0000313" key="6">
    <source>
        <dbReference type="Proteomes" id="UP000326565"/>
    </source>
</evidence>
<keyword evidence="5" id="KW-0808">Transferase</keyword>
<keyword evidence="6" id="KW-1185">Reference proteome</keyword>
<keyword evidence="2 3" id="KW-0663">Pyridoxal phosphate</keyword>
<evidence type="ECO:0000256" key="3">
    <source>
        <dbReference type="RuleBase" id="RU003560"/>
    </source>
</evidence>
<dbReference type="Gene3D" id="3.90.1150.10">
    <property type="entry name" value="Aspartate Aminotransferase, domain 1"/>
    <property type="match status" value="1"/>
</dbReference>
<dbReference type="OrthoDB" id="425114at2759"/>
<dbReference type="InterPro" id="IPR015424">
    <property type="entry name" value="PyrdxlP-dep_Trfase"/>
</dbReference>
<dbReference type="Pfam" id="PF00202">
    <property type="entry name" value="Aminotran_3"/>
    <property type="match status" value="1"/>
</dbReference>